<dbReference type="PANTHER" id="PTHR11360">
    <property type="entry name" value="MONOCARBOXYLATE TRANSPORTER"/>
    <property type="match status" value="1"/>
</dbReference>
<feature type="transmembrane region" description="Helical" evidence="1">
    <location>
        <begin position="169"/>
        <end position="187"/>
    </location>
</feature>
<feature type="transmembrane region" description="Helical" evidence="1">
    <location>
        <begin position="193"/>
        <end position="217"/>
    </location>
</feature>
<dbReference type="OMA" id="IVVYCER"/>
<name>A0A8B7Z6A1_ACAPL</name>
<evidence type="ECO:0000256" key="1">
    <source>
        <dbReference type="SAM" id="Phobius"/>
    </source>
</evidence>
<dbReference type="OrthoDB" id="2213137at2759"/>
<dbReference type="SUPFAM" id="SSF103473">
    <property type="entry name" value="MFS general substrate transporter"/>
    <property type="match status" value="1"/>
</dbReference>
<feature type="transmembrane region" description="Helical" evidence="1">
    <location>
        <begin position="28"/>
        <end position="51"/>
    </location>
</feature>
<keyword evidence="1" id="KW-0812">Transmembrane</keyword>
<feature type="transmembrane region" description="Helical" evidence="1">
    <location>
        <begin position="258"/>
        <end position="282"/>
    </location>
</feature>
<dbReference type="KEGG" id="aplc:110984428"/>
<feature type="transmembrane region" description="Helical" evidence="1">
    <location>
        <begin position="139"/>
        <end position="157"/>
    </location>
</feature>
<dbReference type="Gene3D" id="1.20.1250.20">
    <property type="entry name" value="MFS general substrate transporter like domains"/>
    <property type="match status" value="1"/>
</dbReference>
<keyword evidence="1" id="KW-0472">Membrane</keyword>
<keyword evidence="1" id="KW-1133">Transmembrane helix</keyword>
<dbReference type="GO" id="GO:0008028">
    <property type="term" value="F:monocarboxylic acid transmembrane transporter activity"/>
    <property type="evidence" value="ECO:0007669"/>
    <property type="project" value="TreeGrafter"/>
</dbReference>
<dbReference type="RefSeq" id="XP_022100320.1">
    <property type="nucleotide sequence ID" value="XM_022244628.1"/>
</dbReference>
<evidence type="ECO:0000313" key="3">
    <source>
        <dbReference type="RefSeq" id="XP_022100320.1"/>
    </source>
</evidence>
<dbReference type="Pfam" id="PF07690">
    <property type="entry name" value="MFS_1"/>
    <property type="match status" value="1"/>
</dbReference>
<evidence type="ECO:0000313" key="2">
    <source>
        <dbReference type="Proteomes" id="UP000694845"/>
    </source>
</evidence>
<feature type="transmembrane region" description="Helical" evidence="1">
    <location>
        <begin position="103"/>
        <end position="124"/>
    </location>
</feature>
<accession>A0A8B7Z6A1</accession>
<dbReference type="AlphaFoldDB" id="A0A8B7Z6A1"/>
<protein>
    <submittedName>
        <fullName evidence="3">Monocarboxylate transporter 12-like</fullName>
    </submittedName>
</protein>
<dbReference type="InterPro" id="IPR050327">
    <property type="entry name" value="Proton-linked_MCT"/>
</dbReference>
<gene>
    <name evidence="3" type="primary">LOC110984428</name>
</gene>
<dbReference type="Proteomes" id="UP000694845">
    <property type="component" value="Unplaced"/>
</dbReference>
<dbReference type="PANTHER" id="PTHR11360:SF303">
    <property type="entry name" value="MAJOR FACILITATOR SUPERFAMILY (MFS) PROFILE DOMAIN-CONTAINING PROTEIN"/>
    <property type="match status" value="1"/>
</dbReference>
<organism evidence="2 3">
    <name type="scientific">Acanthaster planci</name>
    <name type="common">Crown-of-thorns starfish</name>
    <dbReference type="NCBI Taxonomy" id="133434"/>
    <lineage>
        <taxon>Eukaryota</taxon>
        <taxon>Metazoa</taxon>
        <taxon>Echinodermata</taxon>
        <taxon>Eleutherozoa</taxon>
        <taxon>Asterozoa</taxon>
        <taxon>Asteroidea</taxon>
        <taxon>Valvatacea</taxon>
        <taxon>Valvatida</taxon>
        <taxon>Acanthasteridae</taxon>
        <taxon>Acanthaster</taxon>
    </lineage>
</organism>
<proteinExistence type="predicted"/>
<sequence>MASGWAQTGDSFAFVVIPPLTELCLTTYGWRGNLLIIGAVCLHLAPCGVLLKRYKHTDEGEPETSPLLTLAKNPPGCKRSSELKPLCENKTTSSTMDLFTNPFYWIAVVISTGTHVTSGLWRIYFVPHAIAKGVALQDAALYVTLAGSTTLILKILHGPIVDRGLMSSRPLLGVAAFIATTGLIIDPWMNSDWQIACCGVMVLPFTGICFNLSDVITKELLGTDQLDNVFGWIGLKSGLVRIALGFVPGWIYDQTGSYDAAFVMIGCMQSLTLIGLAVLVYMSRTGNEGQHS</sequence>
<feature type="transmembrane region" description="Helical" evidence="1">
    <location>
        <begin position="229"/>
        <end position="252"/>
    </location>
</feature>
<dbReference type="InterPro" id="IPR036259">
    <property type="entry name" value="MFS_trans_sf"/>
</dbReference>
<keyword evidence="2" id="KW-1185">Reference proteome</keyword>
<dbReference type="InterPro" id="IPR011701">
    <property type="entry name" value="MFS"/>
</dbReference>
<dbReference type="GeneID" id="110984428"/>
<reference evidence="3" key="1">
    <citation type="submission" date="2025-08" db="UniProtKB">
        <authorList>
            <consortium name="RefSeq"/>
        </authorList>
    </citation>
    <scope>IDENTIFICATION</scope>
</reference>